<name>A0A2N5JB12_9BIFI</name>
<dbReference type="Proteomes" id="UP000235050">
    <property type="component" value="Unassembled WGS sequence"/>
</dbReference>
<dbReference type="AlphaFoldDB" id="A0A2N5JB12"/>
<accession>A0A2N5JB12</accession>
<sequence length="40" mass="4378">MQQEYIRPIMQVIELDGADIVRTSAGDTDVPFPGSVSNAR</sequence>
<protein>
    <submittedName>
        <fullName evidence="1">Uncharacterized protein</fullName>
    </submittedName>
</protein>
<dbReference type="EMBL" id="NMWU01000011">
    <property type="protein sequence ID" value="PLS31398.1"/>
    <property type="molecule type" value="Genomic_DNA"/>
</dbReference>
<reference evidence="1 2" key="1">
    <citation type="submission" date="2017-07" db="EMBL/GenBank/DDBJ databases">
        <title>Bifidobacterium novel species.</title>
        <authorList>
            <person name="Lugli G.A."/>
            <person name="Milani C."/>
            <person name="Duranti S."/>
            <person name="Mangifesta M."/>
        </authorList>
    </citation>
    <scope>NUCLEOTIDE SEQUENCE [LARGE SCALE GENOMIC DNA]</scope>
    <source>
        <strain evidence="2">Uis1B</strain>
    </source>
</reference>
<proteinExistence type="predicted"/>
<gene>
    <name evidence="1" type="ORF">Uis1B_0739</name>
</gene>
<evidence type="ECO:0000313" key="1">
    <source>
        <dbReference type="EMBL" id="PLS31398.1"/>
    </source>
</evidence>
<comment type="caution">
    <text evidence="1">The sequence shown here is derived from an EMBL/GenBank/DDBJ whole genome shotgun (WGS) entry which is preliminary data.</text>
</comment>
<keyword evidence="2" id="KW-1185">Reference proteome</keyword>
<organism evidence="1 2">
    <name type="scientific">Bifidobacterium margollesii</name>
    <dbReference type="NCBI Taxonomy" id="2020964"/>
    <lineage>
        <taxon>Bacteria</taxon>
        <taxon>Bacillati</taxon>
        <taxon>Actinomycetota</taxon>
        <taxon>Actinomycetes</taxon>
        <taxon>Bifidobacteriales</taxon>
        <taxon>Bifidobacteriaceae</taxon>
        <taxon>Bifidobacterium</taxon>
    </lineage>
</organism>
<evidence type="ECO:0000313" key="2">
    <source>
        <dbReference type="Proteomes" id="UP000235050"/>
    </source>
</evidence>
<dbReference type="RefSeq" id="WP_279324929.1">
    <property type="nucleotide sequence ID" value="NZ_NMWU01000011.1"/>
</dbReference>